<feature type="domain" description="Phosphoribosyltransferase" evidence="1">
    <location>
        <begin position="12"/>
        <end position="169"/>
    </location>
</feature>
<dbReference type="Gene3D" id="3.40.50.2020">
    <property type="match status" value="1"/>
</dbReference>
<keyword evidence="2" id="KW-0328">Glycosyltransferase</keyword>
<dbReference type="InterPro" id="IPR029057">
    <property type="entry name" value="PRTase-like"/>
</dbReference>
<dbReference type="PATRIC" id="fig|447.4.peg.964"/>
<evidence type="ECO:0000259" key="1">
    <source>
        <dbReference type="Pfam" id="PF00156"/>
    </source>
</evidence>
<protein>
    <submittedName>
        <fullName evidence="2">Phosphoribosyltransferase</fullName>
    </submittedName>
</protein>
<dbReference type="EMBL" id="LNXU01000011">
    <property type="protein sequence ID" value="KTC75284.1"/>
    <property type="molecule type" value="Genomic_DNA"/>
</dbReference>
<dbReference type="SUPFAM" id="SSF53271">
    <property type="entry name" value="PRTase-like"/>
    <property type="match status" value="1"/>
</dbReference>
<evidence type="ECO:0000313" key="3">
    <source>
        <dbReference type="Proteomes" id="UP000054695"/>
    </source>
</evidence>
<dbReference type="CDD" id="cd06223">
    <property type="entry name" value="PRTases_typeI"/>
    <property type="match status" value="1"/>
</dbReference>
<dbReference type="AlphaFoldDB" id="A0A0W0RWP4"/>
<dbReference type="InterPro" id="IPR000836">
    <property type="entry name" value="PRTase_dom"/>
</dbReference>
<dbReference type="Gene3D" id="3.30.1310.20">
    <property type="entry name" value="PRTase-like"/>
    <property type="match status" value="1"/>
</dbReference>
<accession>A0A0W0RWP4</accession>
<proteinExistence type="predicted"/>
<organism evidence="2 3">
    <name type="scientific">Legionella bozemanae</name>
    <name type="common">Fluoribacter bozemanae</name>
    <dbReference type="NCBI Taxonomy" id="447"/>
    <lineage>
        <taxon>Bacteria</taxon>
        <taxon>Pseudomonadati</taxon>
        <taxon>Pseudomonadota</taxon>
        <taxon>Gammaproteobacteria</taxon>
        <taxon>Legionellales</taxon>
        <taxon>Legionellaceae</taxon>
        <taxon>Legionella</taxon>
    </lineage>
</organism>
<dbReference type="OrthoDB" id="9810066at2"/>
<dbReference type="GO" id="GO:0016757">
    <property type="term" value="F:glycosyltransferase activity"/>
    <property type="evidence" value="ECO:0007669"/>
    <property type="project" value="UniProtKB-KW"/>
</dbReference>
<evidence type="ECO:0000313" key="2">
    <source>
        <dbReference type="EMBL" id="KTC75284.1"/>
    </source>
</evidence>
<dbReference type="Proteomes" id="UP000054695">
    <property type="component" value="Unassembled WGS sequence"/>
</dbReference>
<comment type="caution">
    <text evidence="2">The sequence shown here is derived from an EMBL/GenBank/DDBJ whole genome shotgun (WGS) entry which is preliminary data.</text>
</comment>
<dbReference type="STRING" id="447.Lboz_0891"/>
<gene>
    <name evidence="2" type="ORF">Lboz_0891</name>
</gene>
<sequence>MNYDDRYQAGRVLVDLLKNYAKRTDVIVLALPRGGVPVGYEIAQKLSLPLDIFIVRKLGVPGHEELAMGAIASGGITVLNEEIVNLLHISTESIDTIQKSEQEELLRREQVYRGKKPFPELSGKTIILVDDGIATGYTMRAAIAALKQKKPAKLIVAIPVAARSTCDEIAPLVDEIICPMRPVNFYAVGLWYNDFSQTTDEEVMQLLQQHE</sequence>
<dbReference type="RefSeq" id="WP_058458592.1">
    <property type="nucleotide sequence ID" value="NZ_CAAAIY010000029.1"/>
</dbReference>
<reference evidence="2 3" key="1">
    <citation type="submission" date="2015-11" db="EMBL/GenBank/DDBJ databases">
        <title>Genomic analysis of 38 Legionella species identifies large and diverse effector repertoires.</title>
        <authorList>
            <person name="Burstein D."/>
            <person name="Amaro F."/>
            <person name="Zusman T."/>
            <person name="Lifshitz Z."/>
            <person name="Cohen O."/>
            <person name="Gilbert J.A."/>
            <person name="Pupko T."/>
            <person name="Shuman H.A."/>
            <person name="Segal G."/>
        </authorList>
    </citation>
    <scope>NUCLEOTIDE SEQUENCE [LARGE SCALE GENOMIC DNA]</scope>
    <source>
        <strain evidence="2 3">WIGA</strain>
    </source>
</reference>
<name>A0A0W0RWP4_LEGBO</name>
<dbReference type="Pfam" id="PF00156">
    <property type="entry name" value="Pribosyltran"/>
    <property type="match status" value="1"/>
</dbReference>
<keyword evidence="3" id="KW-1185">Reference proteome</keyword>
<keyword evidence="2" id="KW-0808">Transferase</keyword>